<organism evidence="1 2">
    <name type="scientific">Elysia marginata</name>
    <dbReference type="NCBI Taxonomy" id="1093978"/>
    <lineage>
        <taxon>Eukaryota</taxon>
        <taxon>Metazoa</taxon>
        <taxon>Spiralia</taxon>
        <taxon>Lophotrochozoa</taxon>
        <taxon>Mollusca</taxon>
        <taxon>Gastropoda</taxon>
        <taxon>Heterobranchia</taxon>
        <taxon>Euthyneura</taxon>
        <taxon>Panpulmonata</taxon>
        <taxon>Sacoglossa</taxon>
        <taxon>Placobranchoidea</taxon>
        <taxon>Plakobranchidae</taxon>
        <taxon>Elysia</taxon>
    </lineage>
</organism>
<dbReference type="AlphaFoldDB" id="A0AAV4HED1"/>
<name>A0AAV4HED1_9GAST</name>
<keyword evidence="2" id="KW-1185">Reference proteome</keyword>
<reference evidence="1 2" key="1">
    <citation type="journal article" date="2021" name="Elife">
        <title>Chloroplast acquisition without the gene transfer in kleptoplastic sea slugs, Plakobranchus ocellatus.</title>
        <authorList>
            <person name="Maeda T."/>
            <person name="Takahashi S."/>
            <person name="Yoshida T."/>
            <person name="Shimamura S."/>
            <person name="Takaki Y."/>
            <person name="Nagai Y."/>
            <person name="Toyoda A."/>
            <person name="Suzuki Y."/>
            <person name="Arimoto A."/>
            <person name="Ishii H."/>
            <person name="Satoh N."/>
            <person name="Nishiyama T."/>
            <person name="Hasebe M."/>
            <person name="Maruyama T."/>
            <person name="Minagawa J."/>
            <person name="Obokata J."/>
            <person name="Shigenobu S."/>
        </authorList>
    </citation>
    <scope>NUCLEOTIDE SEQUENCE [LARGE SCALE GENOMIC DNA]</scope>
</reference>
<accession>A0AAV4HED1</accession>
<proteinExistence type="predicted"/>
<evidence type="ECO:0000313" key="2">
    <source>
        <dbReference type="Proteomes" id="UP000762676"/>
    </source>
</evidence>
<comment type="caution">
    <text evidence="1">The sequence shown here is derived from an EMBL/GenBank/DDBJ whole genome shotgun (WGS) entry which is preliminary data.</text>
</comment>
<sequence length="92" mass="9611">MPASPAIASFSPHSLACPRANQASNATISGAWQVEIVSAWASCWDWEAHVLSLTTAASRCCQNIITSPSLSDGHAPHIHTGVADIGRRFVGG</sequence>
<protein>
    <submittedName>
        <fullName evidence="1">Uncharacterized protein</fullName>
    </submittedName>
</protein>
<evidence type="ECO:0000313" key="1">
    <source>
        <dbReference type="EMBL" id="GFR95785.1"/>
    </source>
</evidence>
<dbReference type="Proteomes" id="UP000762676">
    <property type="component" value="Unassembled WGS sequence"/>
</dbReference>
<gene>
    <name evidence="1" type="ORF">ElyMa_004437400</name>
</gene>
<dbReference type="EMBL" id="BMAT01008949">
    <property type="protein sequence ID" value="GFR95785.1"/>
    <property type="molecule type" value="Genomic_DNA"/>
</dbReference>